<reference evidence="7 8" key="1">
    <citation type="submission" date="2017-08" db="EMBL/GenBank/DDBJ databases">
        <title>The whole genome shortgun sequences of strain Leeuwenhoekiella nanhaiensis G18 from the South China Sea.</title>
        <authorList>
            <person name="Liu Q."/>
        </authorList>
    </citation>
    <scope>NUCLEOTIDE SEQUENCE [LARGE SCALE GENOMIC DNA]</scope>
    <source>
        <strain evidence="7 8">G18</strain>
    </source>
</reference>
<dbReference type="AlphaFoldDB" id="A0A2G1VW77"/>
<name>A0A2G1VW77_9FLAO</name>
<evidence type="ECO:0000313" key="7">
    <source>
        <dbReference type="EMBL" id="PHQ31037.1"/>
    </source>
</evidence>
<keyword evidence="2 5" id="KW-0812">Transmembrane</keyword>
<proteinExistence type="predicted"/>
<evidence type="ECO:0000256" key="3">
    <source>
        <dbReference type="ARBA" id="ARBA00022989"/>
    </source>
</evidence>
<dbReference type="InterPro" id="IPR010432">
    <property type="entry name" value="RDD"/>
</dbReference>
<accession>A0A2G1VW77</accession>
<keyword evidence="3 5" id="KW-1133">Transmembrane helix</keyword>
<dbReference type="OrthoDB" id="982116at2"/>
<evidence type="ECO:0000313" key="8">
    <source>
        <dbReference type="Proteomes" id="UP000229433"/>
    </source>
</evidence>
<comment type="subcellular location">
    <subcellularLocation>
        <location evidence="1">Membrane</location>
        <topology evidence="1">Multi-pass membrane protein</topology>
    </subcellularLocation>
</comment>
<dbReference type="RefSeq" id="WP_099644576.1">
    <property type="nucleotide sequence ID" value="NZ_KZ319287.1"/>
</dbReference>
<evidence type="ECO:0000256" key="5">
    <source>
        <dbReference type="SAM" id="Phobius"/>
    </source>
</evidence>
<evidence type="ECO:0000256" key="4">
    <source>
        <dbReference type="ARBA" id="ARBA00023136"/>
    </source>
</evidence>
<feature type="transmembrane region" description="Helical" evidence="5">
    <location>
        <begin position="23"/>
        <end position="42"/>
    </location>
</feature>
<feature type="transmembrane region" description="Helical" evidence="5">
    <location>
        <begin position="54"/>
        <end position="77"/>
    </location>
</feature>
<evidence type="ECO:0000256" key="2">
    <source>
        <dbReference type="ARBA" id="ARBA00022692"/>
    </source>
</evidence>
<gene>
    <name evidence="7" type="ORF">CJ305_02085</name>
</gene>
<sequence>MDAAPQDKMSIQVYPHISNRVKAAFVDAVVIILLMLLFTDVFSRFESVPDYYKIVAFVFIFLAYEPVMVSVFGFSLGHFLNDLRVKRHSNPSKNLNIFLAVLRFVLKSLLGWISLLTISGNPERRAIHDLLADSVVIFFKKEV</sequence>
<dbReference type="GO" id="GO:0016020">
    <property type="term" value="C:membrane"/>
    <property type="evidence" value="ECO:0007669"/>
    <property type="project" value="UniProtKB-SubCell"/>
</dbReference>
<feature type="transmembrane region" description="Helical" evidence="5">
    <location>
        <begin position="97"/>
        <end position="118"/>
    </location>
</feature>
<protein>
    <recommendedName>
        <fullName evidence="6">RDD domain-containing protein</fullName>
    </recommendedName>
</protein>
<dbReference type="EMBL" id="NQXA01000001">
    <property type="protein sequence ID" value="PHQ31037.1"/>
    <property type="molecule type" value="Genomic_DNA"/>
</dbReference>
<keyword evidence="4 5" id="KW-0472">Membrane</keyword>
<evidence type="ECO:0000259" key="6">
    <source>
        <dbReference type="Pfam" id="PF06271"/>
    </source>
</evidence>
<organism evidence="7 8">
    <name type="scientific">Leeuwenhoekiella nanhaiensis</name>
    <dbReference type="NCBI Taxonomy" id="1655491"/>
    <lineage>
        <taxon>Bacteria</taxon>
        <taxon>Pseudomonadati</taxon>
        <taxon>Bacteroidota</taxon>
        <taxon>Flavobacteriia</taxon>
        <taxon>Flavobacteriales</taxon>
        <taxon>Flavobacteriaceae</taxon>
        <taxon>Leeuwenhoekiella</taxon>
    </lineage>
</organism>
<dbReference type="Pfam" id="PF06271">
    <property type="entry name" value="RDD"/>
    <property type="match status" value="1"/>
</dbReference>
<comment type="caution">
    <text evidence="7">The sequence shown here is derived from an EMBL/GenBank/DDBJ whole genome shotgun (WGS) entry which is preliminary data.</text>
</comment>
<feature type="domain" description="RDD" evidence="6">
    <location>
        <begin position="14"/>
        <end position="132"/>
    </location>
</feature>
<dbReference type="Proteomes" id="UP000229433">
    <property type="component" value="Unassembled WGS sequence"/>
</dbReference>
<evidence type="ECO:0000256" key="1">
    <source>
        <dbReference type="ARBA" id="ARBA00004141"/>
    </source>
</evidence>
<keyword evidence="8" id="KW-1185">Reference proteome</keyword>